<accession>A0A9N9C876</accession>
<dbReference type="InterPro" id="IPR050767">
    <property type="entry name" value="Sel1_AlgK"/>
</dbReference>
<comment type="caution">
    <text evidence="2">The sequence shown here is derived from an EMBL/GenBank/DDBJ whole genome shotgun (WGS) entry which is preliminary data.</text>
</comment>
<dbReference type="SMART" id="SM00671">
    <property type="entry name" value="SEL1"/>
    <property type="match status" value="3"/>
</dbReference>
<organism evidence="2 3">
    <name type="scientific">Ambispora leptoticha</name>
    <dbReference type="NCBI Taxonomy" id="144679"/>
    <lineage>
        <taxon>Eukaryota</taxon>
        <taxon>Fungi</taxon>
        <taxon>Fungi incertae sedis</taxon>
        <taxon>Mucoromycota</taxon>
        <taxon>Glomeromycotina</taxon>
        <taxon>Glomeromycetes</taxon>
        <taxon>Archaeosporales</taxon>
        <taxon>Ambisporaceae</taxon>
        <taxon>Ambispora</taxon>
    </lineage>
</organism>
<dbReference type="Proteomes" id="UP000789508">
    <property type="component" value="Unassembled WGS sequence"/>
</dbReference>
<sequence length="208" mass="24122">MVSPISEPNASSDKVNLPNKIKINSILVHFHELFNSEEHSDEIAAKLTSYVTEQDLNLDTIINFIQTTNDGTHYTTLLGLFYEHKLKIENNQQFAVKCYQKSANFGDVYAQYLLGQCYFYGIGVAKNLQMTYYWYHQAAKKMNLAAQFELGNLYFDARNYMKAFRLFHQSAINGFHKSYSMLGLLYRFDYKKSELPEIQNPEAQDSDD</sequence>
<protein>
    <submittedName>
        <fullName evidence="2">4850_t:CDS:1</fullName>
    </submittedName>
</protein>
<reference evidence="2" key="1">
    <citation type="submission" date="2021-06" db="EMBL/GenBank/DDBJ databases">
        <authorList>
            <person name="Kallberg Y."/>
            <person name="Tangrot J."/>
            <person name="Rosling A."/>
        </authorList>
    </citation>
    <scope>NUCLEOTIDE SEQUENCE</scope>
    <source>
        <strain evidence="2">FL130A</strain>
    </source>
</reference>
<name>A0A9N9C876_9GLOM</name>
<dbReference type="PANTHER" id="PTHR11102">
    <property type="entry name" value="SEL-1-LIKE PROTEIN"/>
    <property type="match status" value="1"/>
</dbReference>
<dbReference type="AlphaFoldDB" id="A0A9N9C876"/>
<dbReference type="Gene3D" id="1.25.40.10">
    <property type="entry name" value="Tetratricopeptide repeat domain"/>
    <property type="match status" value="1"/>
</dbReference>
<comment type="similarity">
    <text evidence="1">Belongs to the sel-1 family.</text>
</comment>
<dbReference type="InterPro" id="IPR006597">
    <property type="entry name" value="Sel1-like"/>
</dbReference>
<dbReference type="OrthoDB" id="2436955at2759"/>
<keyword evidence="3" id="KW-1185">Reference proteome</keyword>
<evidence type="ECO:0000313" key="2">
    <source>
        <dbReference type="EMBL" id="CAG8591643.1"/>
    </source>
</evidence>
<dbReference type="PANTHER" id="PTHR11102:SF160">
    <property type="entry name" value="ERAD-ASSOCIATED E3 UBIQUITIN-PROTEIN LIGASE COMPONENT HRD3"/>
    <property type="match status" value="1"/>
</dbReference>
<evidence type="ECO:0000256" key="1">
    <source>
        <dbReference type="ARBA" id="ARBA00038101"/>
    </source>
</evidence>
<dbReference type="SUPFAM" id="SSF81901">
    <property type="entry name" value="HCP-like"/>
    <property type="match status" value="1"/>
</dbReference>
<dbReference type="EMBL" id="CAJVPS010003586">
    <property type="protein sequence ID" value="CAG8591643.1"/>
    <property type="molecule type" value="Genomic_DNA"/>
</dbReference>
<proteinExistence type="inferred from homology"/>
<dbReference type="Pfam" id="PF08238">
    <property type="entry name" value="Sel1"/>
    <property type="match status" value="3"/>
</dbReference>
<evidence type="ECO:0000313" key="3">
    <source>
        <dbReference type="Proteomes" id="UP000789508"/>
    </source>
</evidence>
<gene>
    <name evidence="2" type="ORF">ALEPTO_LOCUS7731</name>
</gene>
<dbReference type="InterPro" id="IPR011990">
    <property type="entry name" value="TPR-like_helical_dom_sf"/>
</dbReference>